<dbReference type="PROSITE" id="PS00894">
    <property type="entry name" value="HTH_DEOR_1"/>
    <property type="match status" value="1"/>
</dbReference>
<dbReference type="InterPro" id="IPR001034">
    <property type="entry name" value="DeoR_HTH"/>
</dbReference>
<reference evidence="6" key="1">
    <citation type="submission" date="2016-10" db="EMBL/GenBank/DDBJ databases">
        <authorList>
            <person name="Varghese N."/>
            <person name="Submissions S."/>
        </authorList>
    </citation>
    <scope>NUCLEOTIDE SEQUENCE [LARGE SCALE GENOMIC DNA]</scope>
    <source>
        <strain evidence="6">CGMCC 1.10369</strain>
    </source>
</reference>
<evidence type="ECO:0000313" key="6">
    <source>
        <dbReference type="Proteomes" id="UP000198778"/>
    </source>
</evidence>
<dbReference type="SUPFAM" id="SSF100950">
    <property type="entry name" value="NagB/RpiA/CoA transferase-like"/>
    <property type="match status" value="1"/>
</dbReference>
<dbReference type="PRINTS" id="PR00037">
    <property type="entry name" value="HTHLACR"/>
</dbReference>
<evidence type="ECO:0000256" key="3">
    <source>
        <dbReference type="ARBA" id="ARBA00023163"/>
    </source>
</evidence>
<dbReference type="EMBL" id="FNIL01000004">
    <property type="protein sequence ID" value="SDN88366.1"/>
    <property type="molecule type" value="Genomic_DNA"/>
</dbReference>
<dbReference type="STRING" id="745820.SAMN04488053_104149"/>
<gene>
    <name evidence="5" type="ORF">SAMN04488053_104149</name>
</gene>
<dbReference type="Pfam" id="PF00455">
    <property type="entry name" value="DeoRC"/>
    <property type="match status" value="1"/>
</dbReference>
<dbReference type="SMART" id="SM01134">
    <property type="entry name" value="DeoRC"/>
    <property type="match status" value="1"/>
</dbReference>
<keyword evidence="3" id="KW-0804">Transcription</keyword>
<evidence type="ECO:0000256" key="1">
    <source>
        <dbReference type="ARBA" id="ARBA00023015"/>
    </source>
</evidence>
<accession>A0A1H0F1E8</accession>
<dbReference type="PANTHER" id="PTHR30363:SF44">
    <property type="entry name" value="AGA OPERON TRANSCRIPTIONAL REPRESSOR-RELATED"/>
    <property type="match status" value="1"/>
</dbReference>
<keyword evidence="1" id="KW-0805">Transcription regulation</keyword>
<proteinExistence type="predicted"/>
<dbReference type="InterPro" id="IPR050313">
    <property type="entry name" value="Carb_Metab_HTH_regulators"/>
</dbReference>
<sequence length="259" mass="29268">MLNVESKVDRRHKNIIKELKKHGKVKVGELSKSLSVTDETIRRDLEFLENQKVLIRTRGGAVQSASEGFEVPSMEREQKHLEEKEAIARQALELVEEGEIIAIDASTTSLQLAKLLPNMSLTVITNSIHVSIELAKKEQITVILTGGYLRKESMSLVGITSDKIINDYHVNTFFMSCTAIDASWGVSDSHEMQARTKQRIAELADKIVVLADHTKFEQRSLVKWINLDEVDTIISTNDLEDSLAEKYEQKVKHFLRVAL</sequence>
<dbReference type="PANTHER" id="PTHR30363">
    <property type="entry name" value="HTH-TYPE TRANSCRIPTIONAL REGULATOR SRLR-RELATED"/>
    <property type="match status" value="1"/>
</dbReference>
<dbReference type="InterPro" id="IPR037171">
    <property type="entry name" value="NagB/RpiA_transferase-like"/>
</dbReference>
<dbReference type="InterPro" id="IPR014036">
    <property type="entry name" value="DeoR-like_C"/>
</dbReference>
<evidence type="ECO:0000256" key="2">
    <source>
        <dbReference type="ARBA" id="ARBA00023125"/>
    </source>
</evidence>
<keyword evidence="6" id="KW-1185">Reference proteome</keyword>
<dbReference type="InterPro" id="IPR036388">
    <property type="entry name" value="WH-like_DNA-bd_sf"/>
</dbReference>
<dbReference type="AlphaFoldDB" id="A0A1H0F1E8"/>
<dbReference type="Gene3D" id="1.10.10.10">
    <property type="entry name" value="Winged helix-like DNA-binding domain superfamily/Winged helix DNA-binding domain"/>
    <property type="match status" value="1"/>
</dbReference>
<dbReference type="Pfam" id="PF08220">
    <property type="entry name" value="HTH_DeoR"/>
    <property type="match status" value="1"/>
</dbReference>
<dbReference type="GO" id="GO:0003700">
    <property type="term" value="F:DNA-binding transcription factor activity"/>
    <property type="evidence" value="ECO:0007669"/>
    <property type="project" value="InterPro"/>
</dbReference>
<protein>
    <submittedName>
        <fullName evidence="5">Transcriptional regulator, DeoR family</fullName>
    </submittedName>
</protein>
<evidence type="ECO:0000313" key="5">
    <source>
        <dbReference type="EMBL" id="SDN88366.1"/>
    </source>
</evidence>
<dbReference type="OrthoDB" id="9797223at2"/>
<name>A0A1H0F1E8_9BACI</name>
<dbReference type="SMART" id="SM00420">
    <property type="entry name" value="HTH_DEOR"/>
    <property type="match status" value="1"/>
</dbReference>
<dbReference type="GO" id="GO:0003677">
    <property type="term" value="F:DNA binding"/>
    <property type="evidence" value="ECO:0007669"/>
    <property type="project" value="UniProtKB-KW"/>
</dbReference>
<dbReference type="PROSITE" id="PS51000">
    <property type="entry name" value="HTH_DEOR_2"/>
    <property type="match status" value="1"/>
</dbReference>
<dbReference type="InterPro" id="IPR018356">
    <property type="entry name" value="Tscrpt_reg_HTH_DeoR_CS"/>
</dbReference>
<feature type="domain" description="HTH deoR-type" evidence="4">
    <location>
        <begin position="8"/>
        <end position="63"/>
    </location>
</feature>
<evidence type="ECO:0000259" key="4">
    <source>
        <dbReference type="PROSITE" id="PS51000"/>
    </source>
</evidence>
<keyword evidence="2" id="KW-0238">DNA-binding</keyword>
<dbReference type="Proteomes" id="UP000198778">
    <property type="component" value="Unassembled WGS sequence"/>
</dbReference>
<dbReference type="SUPFAM" id="SSF46785">
    <property type="entry name" value="Winged helix' DNA-binding domain"/>
    <property type="match status" value="1"/>
</dbReference>
<dbReference type="Gene3D" id="3.40.50.1360">
    <property type="match status" value="1"/>
</dbReference>
<dbReference type="RefSeq" id="WP_090842582.1">
    <property type="nucleotide sequence ID" value="NZ_FNIL01000004.1"/>
</dbReference>
<organism evidence="5 6">
    <name type="scientific">Alkalicoccus daliensis</name>
    <dbReference type="NCBI Taxonomy" id="745820"/>
    <lineage>
        <taxon>Bacteria</taxon>
        <taxon>Bacillati</taxon>
        <taxon>Bacillota</taxon>
        <taxon>Bacilli</taxon>
        <taxon>Bacillales</taxon>
        <taxon>Bacillaceae</taxon>
        <taxon>Alkalicoccus</taxon>
    </lineage>
</organism>
<dbReference type="InterPro" id="IPR036390">
    <property type="entry name" value="WH_DNA-bd_sf"/>
</dbReference>